<keyword evidence="8 14" id="KW-1133">Transmembrane helix</keyword>
<dbReference type="GO" id="GO:0005743">
    <property type="term" value="C:mitochondrial inner membrane"/>
    <property type="evidence" value="ECO:0007669"/>
    <property type="project" value="UniProtKB-SubCell"/>
</dbReference>
<evidence type="ECO:0000256" key="2">
    <source>
        <dbReference type="ARBA" id="ARBA00009765"/>
    </source>
</evidence>
<keyword evidence="4 14" id="KW-0812">Transmembrane</keyword>
<evidence type="ECO:0000256" key="9">
    <source>
        <dbReference type="ARBA" id="ARBA00023065"/>
    </source>
</evidence>
<feature type="transmembrane region" description="Helical" evidence="14">
    <location>
        <begin position="315"/>
        <end position="333"/>
    </location>
</feature>
<dbReference type="CDD" id="cd12823">
    <property type="entry name" value="Mrs2_Mfm1p-like"/>
    <property type="match status" value="1"/>
</dbReference>
<dbReference type="GO" id="GO:0045016">
    <property type="term" value="P:mitochondrial magnesium ion transmembrane transport"/>
    <property type="evidence" value="ECO:0007669"/>
    <property type="project" value="TreeGrafter"/>
</dbReference>
<feature type="transmembrane region" description="Helical" evidence="14">
    <location>
        <begin position="345"/>
        <end position="362"/>
    </location>
</feature>
<organism evidence="15 16">
    <name type="scientific">Saccharomyces kudriavzevii (strain ATCC MYA-4449 / AS 2.2408 / CBS 8840 / NBRC 1802 / NCYC 2889)</name>
    <name type="common">Yeast</name>
    <dbReference type="NCBI Taxonomy" id="226230"/>
    <lineage>
        <taxon>Eukaryota</taxon>
        <taxon>Fungi</taxon>
        <taxon>Dikarya</taxon>
        <taxon>Ascomycota</taxon>
        <taxon>Saccharomycotina</taxon>
        <taxon>Saccharomycetes</taxon>
        <taxon>Saccharomycetales</taxon>
        <taxon>Saccharomycetaceae</taxon>
        <taxon>Saccharomyces</taxon>
    </lineage>
</organism>
<proteinExistence type="inferred from homology"/>
<keyword evidence="16" id="KW-1185">Reference proteome</keyword>
<evidence type="ECO:0000256" key="12">
    <source>
        <dbReference type="ARBA" id="ARBA00046105"/>
    </source>
</evidence>
<comment type="subunit">
    <text evidence="13">Homopentamer. Forms homooligomers. Interacts with MFM1.</text>
</comment>
<evidence type="ECO:0000256" key="13">
    <source>
        <dbReference type="ARBA" id="ARBA00046701"/>
    </source>
</evidence>
<comment type="function">
    <text evidence="12">High-conductance magnesium-selective channel that mediates the influx of magnesium into the mitochondrial matrix. Essential for the splicing of mRNA group II introns in mitochondria by affecting mitochondrial magnesium concentrations, which are critical for group II intron splicing. It also suppresses a variety of mitochondrial intron mutations and its absence may disturb the assembly of mitochondrial membrane complexes.</text>
</comment>
<dbReference type="Pfam" id="PF22099">
    <property type="entry name" value="MRS2-like"/>
    <property type="match status" value="1"/>
</dbReference>
<dbReference type="Proteomes" id="UP001162087">
    <property type="component" value="Chromosome 15"/>
</dbReference>
<evidence type="ECO:0000313" key="16">
    <source>
        <dbReference type="Proteomes" id="UP001162087"/>
    </source>
</evidence>
<keyword evidence="11 14" id="KW-0472">Membrane</keyword>
<keyword evidence="5 14" id="KW-0999">Mitochondrion inner membrane</keyword>
<comment type="subcellular location">
    <subcellularLocation>
        <location evidence="1 14">Mitochondrion inner membrane</location>
        <topology evidence="1 14">Multi-pass membrane protein</topology>
    </subcellularLocation>
</comment>
<evidence type="ECO:0000256" key="3">
    <source>
        <dbReference type="ARBA" id="ARBA00022448"/>
    </source>
</evidence>
<reference evidence="15" key="1">
    <citation type="submission" date="2022-10" db="EMBL/GenBank/DDBJ databases">
        <authorList>
            <person name="Byrne P K."/>
        </authorList>
    </citation>
    <scope>NUCLEOTIDE SEQUENCE</scope>
    <source>
        <strain evidence="15">IFO1802</strain>
    </source>
</reference>
<evidence type="ECO:0000256" key="1">
    <source>
        <dbReference type="ARBA" id="ARBA00004448"/>
    </source>
</evidence>
<keyword evidence="10" id="KW-0496">Mitochondrion</keyword>
<dbReference type="FunFam" id="1.20.58.340:FF:000005">
    <property type="entry name" value="Inner membrane magnesium transporter MRS2"/>
    <property type="match status" value="1"/>
</dbReference>
<evidence type="ECO:0000256" key="14">
    <source>
        <dbReference type="RuleBase" id="RU366042"/>
    </source>
</evidence>
<dbReference type="GO" id="GO:0015095">
    <property type="term" value="F:magnesium ion transmembrane transporter activity"/>
    <property type="evidence" value="ECO:0007669"/>
    <property type="project" value="TreeGrafter"/>
</dbReference>
<dbReference type="GeneID" id="80927344"/>
<dbReference type="AlphaFoldDB" id="A0AA35NLF2"/>
<dbReference type="RefSeq" id="XP_056085318.1">
    <property type="nucleotide sequence ID" value="XM_056231507.1"/>
</dbReference>
<dbReference type="InterPro" id="IPR039204">
    <property type="entry name" value="MRS2-like"/>
</dbReference>
<dbReference type="Gene3D" id="1.20.58.340">
    <property type="entry name" value="Magnesium transport protein CorA, transmembrane region"/>
    <property type="match status" value="1"/>
</dbReference>
<dbReference type="Gene3D" id="2.40.128.330">
    <property type="match status" value="1"/>
</dbReference>
<name>A0AA35NLF2_SACK1</name>
<sequence>MNRRLLVRSICGFQRLSRITLRRQNFPLLRHYSDTSTTAKTNGTILRKQLLSLKPISPSDSLFISCTVFNSKGNIISMSEKFPKWTFLTEHSLFPRDLRKIDNSSIDIIPTIMCKPNCIVINLLHIKALIEHDKVYVFDTTNPSAAAKLSVLMYDLQSKLSSTKNNSQFYEHRALESIFINVMSALETDFKLHSQVCIQILNDLENEVNRLKLRQLLIKSKDLTLFYQKTLLIRDLLDELLENDDDLANMYLTVRRSPKDNFSDLEMLIETYYTQCDEYVQQSESLIQDIKSTEEIVNIILDANRNSLMLLELKVTIYTLGFAVASVLPAFYGMNLKNFIEESEWGFTSVVAFSIFSALYITKKNFNSLRSVTKMTMYPNSPANSSGFPKTSPSNPVSNKLRKRRTWWKLTKQRLGVLFYGNTYYSRAVLPNNRFNKGLPKLKKFSMENDLKNKEDRDMIWKWLIEDKKN</sequence>
<dbReference type="FunFam" id="2.40.128.330:FF:000005">
    <property type="entry name" value="Magnesium transporter MRS2, mitochondrial"/>
    <property type="match status" value="1"/>
</dbReference>
<evidence type="ECO:0000256" key="8">
    <source>
        <dbReference type="ARBA" id="ARBA00022989"/>
    </source>
</evidence>
<evidence type="ECO:0000256" key="6">
    <source>
        <dbReference type="ARBA" id="ARBA00022842"/>
    </source>
</evidence>
<protein>
    <recommendedName>
        <fullName evidence="14">Magnesium transporter</fullName>
    </recommendedName>
</protein>
<dbReference type="PANTHER" id="PTHR13890">
    <property type="entry name" value="RNA SPLICING PROTEIN MRS2, MITOCHONDRIAL"/>
    <property type="match status" value="1"/>
</dbReference>
<keyword evidence="3 14" id="KW-0813">Transport</keyword>
<keyword evidence="9 14" id="KW-0406">Ion transport</keyword>
<evidence type="ECO:0000256" key="7">
    <source>
        <dbReference type="ARBA" id="ARBA00022946"/>
    </source>
</evidence>
<evidence type="ECO:0000256" key="11">
    <source>
        <dbReference type="ARBA" id="ARBA00023136"/>
    </source>
</evidence>
<gene>
    <name evidence="15" type="primary">SKDI15G4690</name>
    <name evidence="15" type="ORF">SKDI_15G4690</name>
</gene>
<evidence type="ECO:0000313" key="15">
    <source>
        <dbReference type="EMBL" id="CAI4052335.1"/>
    </source>
</evidence>
<accession>A0AA35NLF2</accession>
<dbReference type="PANTHER" id="PTHR13890:SF27">
    <property type="entry name" value="MAGNESIUM TRANSPORTER MRS2, MITOCHONDRIAL"/>
    <property type="match status" value="1"/>
</dbReference>
<keyword evidence="6 14" id="KW-0460">Magnesium</keyword>
<evidence type="ECO:0000256" key="4">
    <source>
        <dbReference type="ARBA" id="ARBA00022692"/>
    </source>
</evidence>
<dbReference type="EMBL" id="OX365910">
    <property type="protein sequence ID" value="CAI4052335.1"/>
    <property type="molecule type" value="Genomic_DNA"/>
</dbReference>
<evidence type="ECO:0000256" key="5">
    <source>
        <dbReference type="ARBA" id="ARBA00022792"/>
    </source>
</evidence>
<keyword evidence="7" id="KW-0809">Transit peptide</keyword>
<comment type="similarity">
    <text evidence="2 14">Belongs to the CorA metal ion transporter (MIT) (TC 1.A.35) family.</text>
</comment>
<evidence type="ECO:0000256" key="10">
    <source>
        <dbReference type="ARBA" id="ARBA00023128"/>
    </source>
</evidence>